<dbReference type="PANTHER" id="PTHR11496">
    <property type="entry name" value="ALCOHOL DEHYDROGENASE"/>
    <property type="match status" value="1"/>
</dbReference>
<dbReference type="InterPro" id="IPR034786">
    <property type="entry name" value="MAR"/>
</dbReference>
<dbReference type="AlphaFoldDB" id="A0A1I4CSH8"/>
<proteinExistence type="inferred from homology"/>
<dbReference type="CDD" id="cd08177">
    <property type="entry name" value="MAR"/>
    <property type="match status" value="1"/>
</dbReference>
<dbReference type="PANTHER" id="PTHR11496:SF102">
    <property type="entry name" value="ALCOHOL DEHYDROGENASE 4"/>
    <property type="match status" value="1"/>
</dbReference>
<dbReference type="STRING" id="1123062.SAMN02745775_108174"/>
<reference evidence="6 7" key="1">
    <citation type="submission" date="2016-10" db="EMBL/GenBank/DDBJ databases">
        <authorList>
            <person name="de Groot N.N."/>
        </authorList>
    </citation>
    <scope>NUCLEOTIDE SEQUENCE [LARGE SCALE GENOMIC DNA]</scope>
    <source>
        <strain evidence="6 7">DSM 19981</strain>
    </source>
</reference>
<dbReference type="GO" id="GO:0046872">
    <property type="term" value="F:metal ion binding"/>
    <property type="evidence" value="ECO:0007669"/>
    <property type="project" value="InterPro"/>
</dbReference>
<dbReference type="InterPro" id="IPR039697">
    <property type="entry name" value="Alcohol_dehydrogenase_Fe"/>
</dbReference>
<protein>
    <submittedName>
        <fullName evidence="6">Maleylacetate reductase</fullName>
    </submittedName>
</protein>
<dbReference type="InterPro" id="IPR056798">
    <property type="entry name" value="ADH_Fe_C"/>
</dbReference>
<feature type="domain" description="Alcohol dehydrogenase iron-type/glycerol dehydrogenase GldA" evidence="4">
    <location>
        <begin position="10"/>
        <end position="152"/>
    </location>
</feature>
<dbReference type="Pfam" id="PF00465">
    <property type="entry name" value="Fe-ADH"/>
    <property type="match status" value="1"/>
</dbReference>
<evidence type="ECO:0000256" key="1">
    <source>
        <dbReference type="ARBA" id="ARBA00007358"/>
    </source>
</evidence>
<organism evidence="6 7">
    <name type="scientific">Falsiroseomonas stagni DSM 19981</name>
    <dbReference type="NCBI Taxonomy" id="1123062"/>
    <lineage>
        <taxon>Bacteria</taxon>
        <taxon>Pseudomonadati</taxon>
        <taxon>Pseudomonadota</taxon>
        <taxon>Alphaproteobacteria</taxon>
        <taxon>Acetobacterales</taxon>
        <taxon>Roseomonadaceae</taxon>
        <taxon>Falsiroseomonas</taxon>
    </lineage>
</organism>
<gene>
    <name evidence="6" type="ORF">SAMN02745775_108174</name>
</gene>
<dbReference type="InterPro" id="IPR001670">
    <property type="entry name" value="ADH_Fe/GldA"/>
</dbReference>
<keyword evidence="3" id="KW-0520">NAD</keyword>
<dbReference type="GO" id="GO:0018506">
    <property type="term" value="F:maleylacetate reductase activity"/>
    <property type="evidence" value="ECO:0007669"/>
    <property type="project" value="InterPro"/>
</dbReference>
<accession>A0A1I4CSH8</accession>
<evidence type="ECO:0000313" key="7">
    <source>
        <dbReference type="Proteomes" id="UP000199473"/>
    </source>
</evidence>
<comment type="similarity">
    <text evidence="1">Belongs to the iron-containing alcohol dehydrogenase family.</text>
</comment>
<dbReference type="OrthoDB" id="3812122at2"/>
<evidence type="ECO:0000256" key="3">
    <source>
        <dbReference type="ARBA" id="ARBA00023027"/>
    </source>
</evidence>
<dbReference type="Gene3D" id="1.20.1090.10">
    <property type="entry name" value="Dehydroquinate synthase-like - alpha domain"/>
    <property type="match status" value="1"/>
</dbReference>
<dbReference type="EMBL" id="FOSQ01000008">
    <property type="protein sequence ID" value="SFK84244.1"/>
    <property type="molecule type" value="Genomic_DNA"/>
</dbReference>
<sequence>MQQFVWNAAPGRVVFGAGSLGGLAEEVARIGARRAVVLVTPTQARRGAAILASLGDRCAGVIATAAMHTPVEVTEAALAELRAMEGDCLVAMGGGSAIGLGKALALRTDLPQIAVPTTYAGSEMTMLLGQTERGEKHTVRSAKVLPEVVVYDVDLTLSMPPALTATSGLNAMAHAVEALYAVDANPVTSLMAEESLRLLARALPRCVAGDAAARSDALQGAFLAGVCLGAVSIALHHKICHVLGGSFGLPHAETHSVMLPHATGFNAPAAPDAMARVAQAIGAADAAQGLWDLASRIGAPMSLAALGLHESDLDRAAAIAVASPYPNPRPLTQAGIRALLGDAFAGRPPSR</sequence>
<keyword evidence="7" id="KW-1185">Reference proteome</keyword>
<keyword evidence="2" id="KW-0560">Oxidoreductase</keyword>
<dbReference type="RefSeq" id="WP_092961620.1">
    <property type="nucleotide sequence ID" value="NZ_FOSQ01000008.1"/>
</dbReference>
<evidence type="ECO:0000313" key="6">
    <source>
        <dbReference type="EMBL" id="SFK84244.1"/>
    </source>
</evidence>
<dbReference type="GO" id="GO:0004022">
    <property type="term" value="F:alcohol dehydrogenase (NAD+) activity"/>
    <property type="evidence" value="ECO:0007669"/>
    <property type="project" value="TreeGrafter"/>
</dbReference>
<name>A0A1I4CSH8_9PROT</name>
<dbReference type="Proteomes" id="UP000199473">
    <property type="component" value="Unassembled WGS sequence"/>
</dbReference>
<feature type="domain" description="Fe-containing alcohol dehydrogenase-like C-terminal" evidence="5">
    <location>
        <begin position="164"/>
        <end position="343"/>
    </location>
</feature>
<evidence type="ECO:0000259" key="5">
    <source>
        <dbReference type="Pfam" id="PF25137"/>
    </source>
</evidence>
<evidence type="ECO:0000259" key="4">
    <source>
        <dbReference type="Pfam" id="PF00465"/>
    </source>
</evidence>
<evidence type="ECO:0000256" key="2">
    <source>
        <dbReference type="ARBA" id="ARBA00023002"/>
    </source>
</evidence>
<dbReference type="Pfam" id="PF25137">
    <property type="entry name" value="ADH_Fe_C"/>
    <property type="match status" value="1"/>
</dbReference>
<dbReference type="SUPFAM" id="SSF56796">
    <property type="entry name" value="Dehydroquinate synthase-like"/>
    <property type="match status" value="1"/>
</dbReference>
<dbReference type="Gene3D" id="3.40.50.1970">
    <property type="match status" value="1"/>
</dbReference>